<dbReference type="InterPro" id="IPR040624">
    <property type="entry name" value="HalOD1"/>
</dbReference>
<feature type="domain" description="Halobacterial output" evidence="1">
    <location>
        <begin position="16"/>
        <end position="84"/>
    </location>
</feature>
<evidence type="ECO:0000259" key="1">
    <source>
        <dbReference type="Pfam" id="PF18545"/>
    </source>
</evidence>
<sequence length="87" mass="9180">MESNESKRIRVEVGEEGATMAVVRTVAEAEGVHSLELPPLYGAVDTDVLDAIVRSEVGAESWVAFSYCGYRVEANSSGVVTVAPAHG</sequence>
<accession>A0ABD5U291</accession>
<protein>
    <submittedName>
        <fullName evidence="2">HalOD1 output domain-containing protein</fullName>
    </submittedName>
</protein>
<proteinExistence type="predicted"/>
<evidence type="ECO:0000313" key="3">
    <source>
        <dbReference type="Proteomes" id="UP001596408"/>
    </source>
</evidence>
<name>A0ABD5U291_9EURY</name>
<evidence type="ECO:0000313" key="2">
    <source>
        <dbReference type="EMBL" id="MFC6826976.1"/>
    </source>
</evidence>
<comment type="caution">
    <text evidence="2">The sequence shown here is derived from an EMBL/GenBank/DDBJ whole genome shotgun (WGS) entry which is preliminary data.</text>
</comment>
<dbReference type="Proteomes" id="UP001596408">
    <property type="component" value="Unassembled WGS sequence"/>
</dbReference>
<dbReference type="Pfam" id="PF18545">
    <property type="entry name" value="HalOD1"/>
    <property type="match status" value="1"/>
</dbReference>
<organism evidence="2 3">
    <name type="scientific">Halopelagius fulvigenes</name>
    <dbReference type="NCBI Taxonomy" id="1198324"/>
    <lineage>
        <taxon>Archaea</taxon>
        <taxon>Methanobacteriati</taxon>
        <taxon>Methanobacteriota</taxon>
        <taxon>Stenosarchaea group</taxon>
        <taxon>Halobacteria</taxon>
        <taxon>Halobacteriales</taxon>
        <taxon>Haloferacaceae</taxon>
    </lineage>
</organism>
<gene>
    <name evidence="2" type="ORF">ACFQEV_18530</name>
</gene>
<keyword evidence="3" id="KW-1185">Reference proteome</keyword>
<dbReference type="EMBL" id="JBHSXH010000015">
    <property type="protein sequence ID" value="MFC6826976.1"/>
    <property type="molecule type" value="Genomic_DNA"/>
</dbReference>
<reference evidence="2 3" key="1">
    <citation type="journal article" date="2019" name="Int. J. Syst. Evol. Microbiol.">
        <title>The Global Catalogue of Microorganisms (GCM) 10K type strain sequencing project: providing services to taxonomists for standard genome sequencing and annotation.</title>
        <authorList>
            <consortium name="The Broad Institute Genomics Platform"/>
            <consortium name="The Broad Institute Genome Sequencing Center for Infectious Disease"/>
            <person name="Wu L."/>
            <person name="Ma J."/>
        </authorList>
    </citation>
    <scope>NUCLEOTIDE SEQUENCE [LARGE SCALE GENOMIC DNA]</scope>
    <source>
        <strain evidence="2 3">YIM 94188</strain>
    </source>
</reference>
<dbReference type="AlphaFoldDB" id="A0ABD5U291"/>
<dbReference type="RefSeq" id="WP_379699221.1">
    <property type="nucleotide sequence ID" value="NZ_JBHSXH010000015.1"/>
</dbReference>